<evidence type="ECO:0000313" key="10">
    <source>
        <dbReference type="Proteomes" id="UP000070383"/>
    </source>
</evidence>
<dbReference type="GO" id="GO:0005886">
    <property type="term" value="C:plasma membrane"/>
    <property type="evidence" value="ECO:0007669"/>
    <property type="project" value="TreeGrafter"/>
</dbReference>
<evidence type="ECO:0000259" key="8">
    <source>
        <dbReference type="PROSITE" id="PS51379"/>
    </source>
</evidence>
<evidence type="ECO:0000256" key="6">
    <source>
        <dbReference type="ARBA" id="ARBA00023014"/>
    </source>
</evidence>
<dbReference type="InterPro" id="IPR051684">
    <property type="entry name" value="Electron_Trans/Redox"/>
</dbReference>
<keyword evidence="2" id="KW-0004">4Fe-4S</keyword>
<proteinExistence type="predicted"/>
<keyword evidence="4" id="KW-0249">Electron transport</keyword>
<dbReference type="AlphaFoldDB" id="A0A133KG72"/>
<organism evidence="9 10">
    <name type="scientific">Anaerococcus tetradius</name>
    <dbReference type="NCBI Taxonomy" id="33036"/>
    <lineage>
        <taxon>Bacteria</taxon>
        <taxon>Bacillati</taxon>
        <taxon>Bacillota</taxon>
        <taxon>Tissierellia</taxon>
        <taxon>Tissierellales</taxon>
        <taxon>Peptoniphilaceae</taxon>
        <taxon>Anaerococcus</taxon>
    </lineage>
</organism>
<feature type="transmembrane region" description="Helical" evidence="7">
    <location>
        <begin position="182"/>
        <end position="201"/>
    </location>
</feature>
<dbReference type="GO" id="GO:0051539">
    <property type="term" value="F:4 iron, 4 sulfur cluster binding"/>
    <property type="evidence" value="ECO:0007669"/>
    <property type="project" value="UniProtKB-KW"/>
</dbReference>
<protein>
    <submittedName>
        <fullName evidence="9">4Fe-4S binding domain protein</fullName>
    </submittedName>
</protein>
<dbReference type="InterPro" id="IPR017900">
    <property type="entry name" value="4Fe4S_Fe_S_CS"/>
</dbReference>
<dbReference type="Proteomes" id="UP000070383">
    <property type="component" value="Unassembled WGS sequence"/>
</dbReference>
<evidence type="ECO:0000256" key="1">
    <source>
        <dbReference type="ARBA" id="ARBA00022448"/>
    </source>
</evidence>
<keyword evidence="7" id="KW-0812">Transmembrane</keyword>
<sequence>MDKIKKLNRTVIQALASLMTNIHIQNFFTGRIYTGPTKRACVPGLNCYSCPAAAGSCPIGSMQAVMGAKKYKFSYYVVGTMMFFGVIFARLICGFLCPFGFFQDLLAKIPSKKLSTKKLRVLRYIKYVILLGLVLAMTLILENKYEVIPPIFCKYICPQGILEGAIPLAIKNPSLRLGLGSLFNLKLTILIITIILSIVFYRPFCKWICPLGAFYSLFNKYSLYQMEVDKSKCINCGKCARICRMDVDIRENDHHLECIRCGDCKKQCPTKAISSSFKQRRDYEK</sequence>
<dbReference type="RefSeq" id="WP_060929246.1">
    <property type="nucleotide sequence ID" value="NZ_CAMPUE010000005.1"/>
</dbReference>
<comment type="caution">
    <text evidence="9">The sequence shown here is derived from an EMBL/GenBank/DDBJ whole genome shotgun (WGS) entry which is preliminary data.</text>
</comment>
<dbReference type="Gene3D" id="3.30.70.20">
    <property type="match status" value="1"/>
</dbReference>
<name>A0A133KG72_9FIRM</name>
<dbReference type="PATRIC" id="fig|33036.3.peg.761"/>
<dbReference type="PANTHER" id="PTHR30176">
    <property type="entry name" value="FERREDOXIN-TYPE PROTEIN NAPH"/>
    <property type="match status" value="1"/>
</dbReference>
<dbReference type="GO" id="GO:0046872">
    <property type="term" value="F:metal ion binding"/>
    <property type="evidence" value="ECO:0007669"/>
    <property type="project" value="UniProtKB-KW"/>
</dbReference>
<reference evidence="10" key="1">
    <citation type="submission" date="2016-01" db="EMBL/GenBank/DDBJ databases">
        <authorList>
            <person name="Mitreva M."/>
            <person name="Pepin K.H."/>
            <person name="Mihindukulasuriya K.A."/>
            <person name="Fulton R."/>
            <person name="Fronick C."/>
            <person name="O'Laughlin M."/>
            <person name="Miner T."/>
            <person name="Herter B."/>
            <person name="Rosa B.A."/>
            <person name="Cordes M."/>
            <person name="Tomlinson C."/>
            <person name="Wollam A."/>
            <person name="Palsikar V.B."/>
            <person name="Mardis E.R."/>
            <person name="Wilson R.K."/>
        </authorList>
    </citation>
    <scope>NUCLEOTIDE SEQUENCE [LARGE SCALE GENOMIC DNA]</scope>
    <source>
        <strain evidence="10">MJR8151</strain>
    </source>
</reference>
<evidence type="ECO:0000313" key="9">
    <source>
        <dbReference type="EMBL" id="KWZ78404.1"/>
    </source>
</evidence>
<evidence type="ECO:0000256" key="2">
    <source>
        <dbReference type="ARBA" id="ARBA00022485"/>
    </source>
</evidence>
<keyword evidence="3" id="KW-0479">Metal-binding</keyword>
<feature type="transmembrane region" description="Helical" evidence="7">
    <location>
        <begin position="75"/>
        <end position="101"/>
    </location>
</feature>
<dbReference type="PROSITE" id="PS00198">
    <property type="entry name" value="4FE4S_FER_1"/>
    <property type="match status" value="1"/>
</dbReference>
<keyword evidence="7" id="KW-1133">Transmembrane helix</keyword>
<gene>
    <name evidence="9" type="ORF">HMPREF3200_00766</name>
</gene>
<evidence type="ECO:0000256" key="3">
    <source>
        <dbReference type="ARBA" id="ARBA00022723"/>
    </source>
</evidence>
<dbReference type="Pfam" id="PF00037">
    <property type="entry name" value="Fer4"/>
    <property type="match status" value="2"/>
</dbReference>
<dbReference type="EMBL" id="LRPM01000026">
    <property type="protein sequence ID" value="KWZ78404.1"/>
    <property type="molecule type" value="Genomic_DNA"/>
</dbReference>
<dbReference type="PROSITE" id="PS51379">
    <property type="entry name" value="4FE4S_FER_2"/>
    <property type="match status" value="2"/>
</dbReference>
<evidence type="ECO:0000256" key="7">
    <source>
        <dbReference type="SAM" id="Phobius"/>
    </source>
</evidence>
<dbReference type="STRING" id="33036.HMPREF3200_00766"/>
<feature type="domain" description="4Fe-4S ferredoxin-type" evidence="8">
    <location>
        <begin position="224"/>
        <end position="253"/>
    </location>
</feature>
<keyword evidence="1" id="KW-0813">Transport</keyword>
<dbReference type="Pfam" id="PF12801">
    <property type="entry name" value="Fer4_5"/>
    <property type="match status" value="3"/>
</dbReference>
<evidence type="ECO:0000256" key="4">
    <source>
        <dbReference type="ARBA" id="ARBA00022982"/>
    </source>
</evidence>
<dbReference type="PANTHER" id="PTHR30176:SF3">
    <property type="entry name" value="FERREDOXIN-TYPE PROTEIN NAPH"/>
    <property type="match status" value="1"/>
</dbReference>
<keyword evidence="6" id="KW-0411">Iron-sulfur</keyword>
<evidence type="ECO:0000256" key="5">
    <source>
        <dbReference type="ARBA" id="ARBA00023004"/>
    </source>
</evidence>
<accession>A0A133KG72</accession>
<keyword evidence="10" id="KW-1185">Reference proteome</keyword>
<dbReference type="OrthoDB" id="9806398at2"/>
<keyword evidence="5" id="KW-0408">Iron</keyword>
<keyword evidence="7" id="KW-0472">Membrane</keyword>
<dbReference type="SUPFAM" id="SSF54862">
    <property type="entry name" value="4Fe-4S ferredoxins"/>
    <property type="match status" value="1"/>
</dbReference>
<feature type="domain" description="4Fe-4S ferredoxin-type" evidence="8">
    <location>
        <begin position="257"/>
        <end position="278"/>
    </location>
</feature>
<dbReference type="InterPro" id="IPR017896">
    <property type="entry name" value="4Fe4S_Fe-S-bd"/>
</dbReference>
<feature type="transmembrane region" description="Helical" evidence="7">
    <location>
        <begin position="121"/>
        <end position="140"/>
    </location>
</feature>